<evidence type="ECO:0008006" key="3">
    <source>
        <dbReference type="Google" id="ProtNLM"/>
    </source>
</evidence>
<evidence type="ECO:0000313" key="2">
    <source>
        <dbReference type="Proteomes" id="UP000324800"/>
    </source>
</evidence>
<accession>A0A5J4WFK4</accession>
<dbReference type="Proteomes" id="UP000324800">
    <property type="component" value="Unassembled WGS sequence"/>
</dbReference>
<protein>
    <recommendedName>
        <fullName evidence="3">Cyclin N-terminal domain-containing protein</fullName>
    </recommendedName>
</protein>
<dbReference type="InterPro" id="IPR013922">
    <property type="entry name" value="Cyclin_PHO80-like"/>
</dbReference>
<dbReference type="EMBL" id="SNRW01002311">
    <property type="protein sequence ID" value="KAA6393195.1"/>
    <property type="molecule type" value="Genomic_DNA"/>
</dbReference>
<proteinExistence type="predicted"/>
<sequence length="190" mass="21902">MSVSDCIYSNTEICEMKEKAAFFDEYSLKWINSLSDETQCQYVECLTKEFMKILIDVAPDANEQESTRSIETFLELMMQQVDLMIDEGIIASILLQRFILKHQLKGLHLFNGKNFGTVLIVSFILAMKISRDCVTKNSCIASMFGISISDLNMSEIGVIRVLDHECWVVETQFSEQFEKVFNCERFKKTL</sequence>
<gene>
    <name evidence="1" type="ORF">EZS28_011280</name>
</gene>
<comment type="caution">
    <text evidence="1">The sequence shown here is derived from an EMBL/GenBank/DDBJ whole genome shotgun (WGS) entry which is preliminary data.</text>
</comment>
<name>A0A5J4WFK4_9EUKA</name>
<organism evidence="1 2">
    <name type="scientific">Streblomastix strix</name>
    <dbReference type="NCBI Taxonomy" id="222440"/>
    <lineage>
        <taxon>Eukaryota</taxon>
        <taxon>Metamonada</taxon>
        <taxon>Preaxostyla</taxon>
        <taxon>Oxymonadida</taxon>
        <taxon>Streblomastigidae</taxon>
        <taxon>Streblomastix</taxon>
    </lineage>
</organism>
<reference evidence="1 2" key="1">
    <citation type="submission" date="2019-03" db="EMBL/GenBank/DDBJ databases">
        <title>Single cell metagenomics reveals metabolic interactions within the superorganism composed of flagellate Streblomastix strix and complex community of Bacteroidetes bacteria on its surface.</title>
        <authorList>
            <person name="Treitli S.C."/>
            <person name="Kolisko M."/>
            <person name="Husnik F."/>
            <person name="Keeling P."/>
            <person name="Hampl V."/>
        </authorList>
    </citation>
    <scope>NUCLEOTIDE SEQUENCE [LARGE SCALE GENOMIC DNA]</scope>
    <source>
        <strain evidence="1">ST1C</strain>
    </source>
</reference>
<dbReference type="GO" id="GO:0019901">
    <property type="term" value="F:protein kinase binding"/>
    <property type="evidence" value="ECO:0007669"/>
    <property type="project" value="InterPro"/>
</dbReference>
<evidence type="ECO:0000313" key="1">
    <source>
        <dbReference type="EMBL" id="KAA6393195.1"/>
    </source>
</evidence>
<dbReference type="Pfam" id="PF08613">
    <property type="entry name" value="Cyclin"/>
    <property type="match status" value="1"/>
</dbReference>
<dbReference type="Gene3D" id="1.10.472.10">
    <property type="entry name" value="Cyclin-like"/>
    <property type="match status" value="1"/>
</dbReference>
<dbReference type="AlphaFoldDB" id="A0A5J4WFK4"/>